<feature type="region of interest" description="Disordered" evidence="11">
    <location>
        <begin position="65"/>
        <end position="144"/>
    </location>
</feature>
<dbReference type="PANTHER" id="PTHR43416">
    <property type="entry name" value="DIHYDROLIPOYLLYSINE-RESIDUE SUCCINYLTRANSFERASE COMPONENT OF 2-OXOGLUTARATE DEHYDROGENASE COMPLEX, MITOCHONDRIAL-RELATED"/>
    <property type="match status" value="1"/>
</dbReference>
<dbReference type="InterPro" id="IPR006255">
    <property type="entry name" value="SucB"/>
</dbReference>
<dbReference type="InterPro" id="IPR000089">
    <property type="entry name" value="Biotin_lipoyl"/>
</dbReference>
<reference evidence="13" key="1">
    <citation type="submission" date="2022-11" db="EMBL/GenBank/DDBJ databases">
        <authorList>
            <person name="Petersen C."/>
        </authorList>
    </citation>
    <scope>NUCLEOTIDE SEQUENCE</scope>
    <source>
        <strain evidence="13">IBT 34128</strain>
    </source>
</reference>
<dbReference type="GO" id="GO:0005739">
    <property type="term" value="C:mitochondrion"/>
    <property type="evidence" value="ECO:0007669"/>
    <property type="project" value="TreeGrafter"/>
</dbReference>
<evidence type="ECO:0000256" key="3">
    <source>
        <dbReference type="ARBA" id="ARBA00007317"/>
    </source>
</evidence>
<sequence>MAESITEGTLNQFSKQVGDFIELDEELATIETDKIDVSVNAPQAGVIQQLLVGERDTVTVDQAIAEIQPGEQPAKNESKSSTEEEPNPKPEAPQPAKGESVEPSSSPPQPPPPVNSTPEHKEVSQPAPATTSTTQQPLSWGFRPSRVEERVKMIRIRQRTAQKLKESQNTAAFLTTFNEVDMTRIIECRKKNQDAVLEKRGVKLGFMGSMARASSLALKEIPSVNASIKNNDTIVYRDYVDLSVAAAIPKGLVTPVLRNIESMSIMQIEKGIGELVKKARDGKLTMNDLTGGSFTISNSGIWGSLFGTPILNTPQTAVLGTYGIQDRPVAVDGRVEIRPMMYIALTYDHRIVDGREAVRFLNLVKKYLQDPETMLLE</sequence>
<dbReference type="InterPro" id="IPR003016">
    <property type="entry name" value="2-oxoA_DH_lipoyl-BS"/>
</dbReference>
<keyword evidence="5" id="KW-0816">Tricarboxylic acid cycle</keyword>
<organism evidence="13 14">
    <name type="scientific">Penicillium alfredii</name>
    <dbReference type="NCBI Taxonomy" id="1506179"/>
    <lineage>
        <taxon>Eukaryota</taxon>
        <taxon>Fungi</taxon>
        <taxon>Dikarya</taxon>
        <taxon>Ascomycota</taxon>
        <taxon>Pezizomycotina</taxon>
        <taxon>Eurotiomycetes</taxon>
        <taxon>Eurotiomycetidae</taxon>
        <taxon>Eurotiales</taxon>
        <taxon>Aspergillaceae</taxon>
        <taxon>Penicillium</taxon>
    </lineage>
</organism>
<dbReference type="InterPro" id="IPR023213">
    <property type="entry name" value="CAT-like_dom_sf"/>
</dbReference>
<reference evidence="13" key="2">
    <citation type="journal article" date="2023" name="IMA Fungus">
        <title>Comparative genomic study of the Penicillium genus elucidates a diverse pangenome and 15 lateral gene transfer events.</title>
        <authorList>
            <person name="Petersen C."/>
            <person name="Sorensen T."/>
            <person name="Nielsen M.R."/>
            <person name="Sondergaard T.E."/>
            <person name="Sorensen J.L."/>
            <person name="Fitzpatrick D.A."/>
            <person name="Frisvad J.C."/>
            <person name="Nielsen K.L."/>
        </authorList>
    </citation>
    <scope>NUCLEOTIDE SEQUENCE</scope>
    <source>
        <strain evidence="13">IBT 34128</strain>
    </source>
</reference>
<dbReference type="Pfam" id="PF00364">
    <property type="entry name" value="Biotin_lipoyl"/>
    <property type="match status" value="1"/>
</dbReference>
<keyword evidence="6" id="KW-0808">Transferase</keyword>
<evidence type="ECO:0000313" key="13">
    <source>
        <dbReference type="EMBL" id="KAJ5102247.1"/>
    </source>
</evidence>
<evidence type="ECO:0000256" key="5">
    <source>
        <dbReference type="ARBA" id="ARBA00022532"/>
    </source>
</evidence>
<evidence type="ECO:0000259" key="12">
    <source>
        <dbReference type="PROSITE" id="PS50968"/>
    </source>
</evidence>
<evidence type="ECO:0000313" key="14">
    <source>
        <dbReference type="Proteomes" id="UP001141434"/>
    </source>
</evidence>
<dbReference type="InterPro" id="IPR011053">
    <property type="entry name" value="Single_hybrid_motif"/>
</dbReference>
<keyword evidence="14" id="KW-1185">Reference proteome</keyword>
<feature type="domain" description="Lipoyl-binding" evidence="12">
    <location>
        <begin position="1"/>
        <end position="68"/>
    </location>
</feature>
<dbReference type="NCBIfam" id="TIGR01347">
    <property type="entry name" value="sucB"/>
    <property type="match status" value="1"/>
</dbReference>
<evidence type="ECO:0000256" key="10">
    <source>
        <dbReference type="ARBA" id="ARBA00032406"/>
    </source>
</evidence>
<dbReference type="InterPro" id="IPR001078">
    <property type="entry name" value="2-oxoacid_DH_actylTfrase"/>
</dbReference>
<evidence type="ECO:0000256" key="8">
    <source>
        <dbReference type="ARBA" id="ARBA00022946"/>
    </source>
</evidence>
<dbReference type="RefSeq" id="XP_056513078.1">
    <property type="nucleotide sequence ID" value="XM_056655051.1"/>
</dbReference>
<evidence type="ECO:0000256" key="2">
    <source>
        <dbReference type="ARBA" id="ARBA00005145"/>
    </source>
</evidence>
<dbReference type="Pfam" id="PF00198">
    <property type="entry name" value="2-oxoacid_dh"/>
    <property type="match status" value="1"/>
</dbReference>
<dbReference type="Gene3D" id="3.30.559.10">
    <property type="entry name" value="Chloramphenicol acetyltransferase-like domain"/>
    <property type="match status" value="1"/>
</dbReference>
<dbReference type="AlphaFoldDB" id="A0A9W9FLM4"/>
<comment type="caution">
    <text evidence="13">The sequence shown here is derived from an EMBL/GenBank/DDBJ whole genome shotgun (WGS) entry which is preliminary data.</text>
</comment>
<dbReference type="Gene3D" id="2.40.50.100">
    <property type="match status" value="1"/>
</dbReference>
<keyword evidence="7" id="KW-0450">Lipoyl</keyword>
<dbReference type="CDD" id="cd06849">
    <property type="entry name" value="lipoyl_domain"/>
    <property type="match status" value="1"/>
</dbReference>
<dbReference type="OrthoDB" id="5391403at2759"/>
<dbReference type="EC" id="2.3.1.61" evidence="4"/>
<dbReference type="GO" id="GO:0006099">
    <property type="term" value="P:tricarboxylic acid cycle"/>
    <property type="evidence" value="ECO:0007669"/>
    <property type="project" value="UniProtKB-KW"/>
</dbReference>
<feature type="compositionally biased region" description="Basic and acidic residues" evidence="11">
    <location>
        <begin position="74"/>
        <end position="88"/>
    </location>
</feature>
<dbReference type="Proteomes" id="UP001141434">
    <property type="component" value="Unassembled WGS sequence"/>
</dbReference>
<evidence type="ECO:0000256" key="11">
    <source>
        <dbReference type="SAM" id="MobiDB-lite"/>
    </source>
</evidence>
<evidence type="ECO:0000256" key="1">
    <source>
        <dbReference type="ARBA" id="ARBA00001938"/>
    </source>
</evidence>
<dbReference type="InterPro" id="IPR050537">
    <property type="entry name" value="2-oxoacid_dehydrogenase"/>
</dbReference>
<dbReference type="GeneID" id="81394219"/>
<protein>
    <recommendedName>
        <fullName evidence="4">dihydrolipoyllysine-residue succinyltransferase</fullName>
        <ecNumber evidence="4">2.3.1.61</ecNumber>
    </recommendedName>
    <alternativeName>
        <fullName evidence="10">2-oxoglutarate dehydrogenase complex component E2</fullName>
    </alternativeName>
</protein>
<proteinExistence type="inferred from homology"/>
<dbReference type="EMBL" id="JAPMSZ010000005">
    <property type="protein sequence ID" value="KAJ5102247.1"/>
    <property type="molecule type" value="Genomic_DNA"/>
</dbReference>
<keyword evidence="9" id="KW-0012">Acyltransferase</keyword>
<dbReference type="SUPFAM" id="SSF52777">
    <property type="entry name" value="CoA-dependent acyltransferases"/>
    <property type="match status" value="1"/>
</dbReference>
<dbReference type="GO" id="GO:0045252">
    <property type="term" value="C:oxoglutarate dehydrogenase complex"/>
    <property type="evidence" value="ECO:0007669"/>
    <property type="project" value="InterPro"/>
</dbReference>
<keyword evidence="8" id="KW-0809">Transit peptide</keyword>
<evidence type="ECO:0000256" key="9">
    <source>
        <dbReference type="ARBA" id="ARBA00023315"/>
    </source>
</evidence>
<dbReference type="PANTHER" id="PTHR43416:SF5">
    <property type="entry name" value="DIHYDROLIPOYLLYSINE-RESIDUE SUCCINYLTRANSFERASE COMPONENT OF 2-OXOGLUTARATE DEHYDROGENASE COMPLEX, MITOCHONDRIAL"/>
    <property type="match status" value="1"/>
</dbReference>
<dbReference type="PROSITE" id="PS00189">
    <property type="entry name" value="LIPOYL"/>
    <property type="match status" value="1"/>
</dbReference>
<feature type="compositionally biased region" description="Pro residues" evidence="11">
    <location>
        <begin position="105"/>
        <end position="115"/>
    </location>
</feature>
<evidence type="ECO:0000256" key="7">
    <source>
        <dbReference type="ARBA" id="ARBA00022823"/>
    </source>
</evidence>
<comment type="cofactor">
    <cofactor evidence="1">
        <name>(R)-lipoate</name>
        <dbReference type="ChEBI" id="CHEBI:83088"/>
    </cofactor>
</comment>
<comment type="similarity">
    <text evidence="3">Belongs to the 2-oxoacid dehydrogenase family.</text>
</comment>
<dbReference type="PROSITE" id="PS50968">
    <property type="entry name" value="BIOTINYL_LIPOYL"/>
    <property type="match status" value="1"/>
</dbReference>
<comment type="pathway">
    <text evidence="2">Amino-acid degradation; L-lysine degradation via saccharopine pathway; glutaryl-CoA from L-lysine: step 6/6.</text>
</comment>
<name>A0A9W9FLM4_9EURO</name>
<accession>A0A9W9FLM4</accession>
<dbReference type="SUPFAM" id="SSF51230">
    <property type="entry name" value="Single hybrid motif"/>
    <property type="match status" value="1"/>
</dbReference>
<evidence type="ECO:0000256" key="4">
    <source>
        <dbReference type="ARBA" id="ARBA00012945"/>
    </source>
</evidence>
<gene>
    <name evidence="13" type="ORF">NUU61_004469</name>
</gene>
<evidence type="ECO:0000256" key="6">
    <source>
        <dbReference type="ARBA" id="ARBA00022679"/>
    </source>
</evidence>
<dbReference type="GO" id="GO:0004149">
    <property type="term" value="F:dihydrolipoyllysine-residue succinyltransferase activity"/>
    <property type="evidence" value="ECO:0007669"/>
    <property type="project" value="UniProtKB-EC"/>
</dbReference>
<feature type="compositionally biased region" description="Low complexity" evidence="11">
    <location>
        <begin position="124"/>
        <end position="137"/>
    </location>
</feature>